<organism evidence="1 2">
    <name type="scientific">Rhodocollybia butyracea</name>
    <dbReference type="NCBI Taxonomy" id="206335"/>
    <lineage>
        <taxon>Eukaryota</taxon>
        <taxon>Fungi</taxon>
        <taxon>Dikarya</taxon>
        <taxon>Basidiomycota</taxon>
        <taxon>Agaricomycotina</taxon>
        <taxon>Agaricomycetes</taxon>
        <taxon>Agaricomycetidae</taxon>
        <taxon>Agaricales</taxon>
        <taxon>Marasmiineae</taxon>
        <taxon>Omphalotaceae</taxon>
        <taxon>Rhodocollybia</taxon>
    </lineage>
</organism>
<evidence type="ECO:0000313" key="1">
    <source>
        <dbReference type="EMBL" id="KAF9060870.1"/>
    </source>
</evidence>
<keyword evidence="2" id="KW-1185">Reference proteome</keyword>
<name>A0A9P5TYU8_9AGAR</name>
<comment type="caution">
    <text evidence="1">The sequence shown here is derived from an EMBL/GenBank/DDBJ whole genome shotgun (WGS) entry which is preliminary data.</text>
</comment>
<sequence length="205" mass="22766">MTSPPVDAIILQNASANSLSSAWEDTKPVSPNELEMFALNPVHGPNIQNARLDTTGKTLKEMKSSSWNQILISKMAQHAETLAMHSNNPEQYGYPSTIIQWDKLFEDRIHRILRDVAAHGSDTPAVLSVKKQLRSIRAWEQNVVTESEVKASNCNIGTTGDGDNAWGFILYAVGALEIDGMSYEEDGKEDGKTVKEVLDLDFRRH</sequence>
<dbReference type="Proteomes" id="UP000772434">
    <property type="component" value="Unassembled WGS sequence"/>
</dbReference>
<reference evidence="1" key="1">
    <citation type="submission" date="2020-11" db="EMBL/GenBank/DDBJ databases">
        <authorList>
            <consortium name="DOE Joint Genome Institute"/>
            <person name="Ahrendt S."/>
            <person name="Riley R."/>
            <person name="Andreopoulos W."/>
            <person name="Labutti K."/>
            <person name="Pangilinan J."/>
            <person name="Ruiz-Duenas F.J."/>
            <person name="Barrasa J.M."/>
            <person name="Sanchez-Garcia M."/>
            <person name="Camarero S."/>
            <person name="Miyauchi S."/>
            <person name="Serrano A."/>
            <person name="Linde D."/>
            <person name="Babiker R."/>
            <person name="Drula E."/>
            <person name="Ayuso-Fernandez I."/>
            <person name="Pacheco R."/>
            <person name="Padilla G."/>
            <person name="Ferreira P."/>
            <person name="Barriuso J."/>
            <person name="Kellner H."/>
            <person name="Castanera R."/>
            <person name="Alfaro M."/>
            <person name="Ramirez L."/>
            <person name="Pisabarro A.G."/>
            <person name="Kuo A."/>
            <person name="Tritt A."/>
            <person name="Lipzen A."/>
            <person name="He G."/>
            <person name="Yan M."/>
            <person name="Ng V."/>
            <person name="Cullen D."/>
            <person name="Martin F."/>
            <person name="Rosso M.-N."/>
            <person name="Henrissat B."/>
            <person name="Hibbett D."/>
            <person name="Martinez A.T."/>
            <person name="Grigoriev I.V."/>
        </authorList>
    </citation>
    <scope>NUCLEOTIDE SEQUENCE</scope>
    <source>
        <strain evidence="1">AH 40177</strain>
    </source>
</reference>
<dbReference type="OrthoDB" id="3056556at2759"/>
<gene>
    <name evidence="1" type="ORF">BDP27DRAFT_1429586</name>
</gene>
<dbReference type="AlphaFoldDB" id="A0A9P5TYU8"/>
<accession>A0A9P5TYU8</accession>
<dbReference type="EMBL" id="JADNRY010000224">
    <property type="protein sequence ID" value="KAF9060870.1"/>
    <property type="molecule type" value="Genomic_DNA"/>
</dbReference>
<protein>
    <submittedName>
        <fullName evidence="1">Uncharacterized protein</fullName>
    </submittedName>
</protein>
<proteinExistence type="predicted"/>
<evidence type="ECO:0000313" key="2">
    <source>
        <dbReference type="Proteomes" id="UP000772434"/>
    </source>
</evidence>